<comment type="catalytic activity">
    <reaction evidence="1">
        <text>S-ubiquitinyl-[E2 ubiquitin-conjugating enzyme]-L-cysteine + [acceptor protein]-L-lysine = [E2 ubiquitin-conjugating enzyme]-L-cysteine + N(6)-ubiquitinyl-[acceptor protein]-L-lysine.</text>
        <dbReference type="EC" id="2.3.2.27"/>
    </reaction>
</comment>
<feature type="transmembrane region" description="Helical" evidence="16">
    <location>
        <begin position="242"/>
        <end position="265"/>
    </location>
</feature>
<evidence type="ECO:0000256" key="8">
    <source>
        <dbReference type="ARBA" id="ARBA00022729"/>
    </source>
</evidence>
<evidence type="ECO:0000256" key="3">
    <source>
        <dbReference type="ARBA" id="ARBA00004906"/>
    </source>
</evidence>
<dbReference type="GO" id="GO:0030247">
    <property type="term" value="F:polysaccharide binding"/>
    <property type="evidence" value="ECO:0007669"/>
    <property type="project" value="InterPro"/>
</dbReference>
<dbReference type="InterPro" id="IPR046948">
    <property type="entry name" value="ATL20-22-like"/>
</dbReference>
<dbReference type="GO" id="GO:0008270">
    <property type="term" value="F:zinc ion binding"/>
    <property type="evidence" value="ECO:0007669"/>
    <property type="project" value="UniProtKB-KW"/>
</dbReference>
<evidence type="ECO:0000256" key="5">
    <source>
        <dbReference type="ARBA" id="ARBA00022679"/>
    </source>
</evidence>
<protein>
    <recommendedName>
        <fullName evidence="4">RING-type E3 ubiquitin transferase</fullName>
        <ecNumber evidence="4">2.3.2.27</ecNumber>
    </recommendedName>
</protein>
<dbReference type="SMART" id="SM00184">
    <property type="entry name" value="RING"/>
    <property type="match status" value="1"/>
</dbReference>
<evidence type="ECO:0000256" key="11">
    <source>
        <dbReference type="ARBA" id="ARBA00022833"/>
    </source>
</evidence>
<proteinExistence type="inferred from homology"/>
<dbReference type="OrthoDB" id="9984778at2759"/>
<feature type="chain" id="PRO_5013930277" description="RING-type E3 ubiquitin transferase" evidence="17">
    <location>
        <begin position="21"/>
        <end position="387"/>
    </location>
</feature>
<evidence type="ECO:0000256" key="14">
    <source>
        <dbReference type="ARBA" id="ARBA00024209"/>
    </source>
</evidence>
<dbReference type="SUPFAM" id="SSF57850">
    <property type="entry name" value="RING/U-box"/>
    <property type="match status" value="1"/>
</dbReference>
<evidence type="ECO:0000256" key="16">
    <source>
        <dbReference type="SAM" id="Phobius"/>
    </source>
</evidence>
<evidence type="ECO:0000256" key="7">
    <source>
        <dbReference type="ARBA" id="ARBA00022723"/>
    </source>
</evidence>
<accession>A0A2G9H8T9</accession>
<dbReference type="InterPro" id="IPR001841">
    <property type="entry name" value="Znf_RING"/>
</dbReference>
<dbReference type="GO" id="GO:0061630">
    <property type="term" value="F:ubiquitin protein ligase activity"/>
    <property type="evidence" value="ECO:0007669"/>
    <property type="project" value="UniProtKB-EC"/>
</dbReference>
<organism evidence="19 20">
    <name type="scientific">Handroanthus impetiginosus</name>
    <dbReference type="NCBI Taxonomy" id="429701"/>
    <lineage>
        <taxon>Eukaryota</taxon>
        <taxon>Viridiplantae</taxon>
        <taxon>Streptophyta</taxon>
        <taxon>Embryophyta</taxon>
        <taxon>Tracheophyta</taxon>
        <taxon>Spermatophyta</taxon>
        <taxon>Magnoliopsida</taxon>
        <taxon>eudicotyledons</taxon>
        <taxon>Gunneridae</taxon>
        <taxon>Pentapetalae</taxon>
        <taxon>asterids</taxon>
        <taxon>lamiids</taxon>
        <taxon>Lamiales</taxon>
        <taxon>Bignoniaceae</taxon>
        <taxon>Crescentiina</taxon>
        <taxon>Tabebuia alliance</taxon>
        <taxon>Handroanthus</taxon>
    </lineage>
</organism>
<dbReference type="Gene3D" id="3.30.40.10">
    <property type="entry name" value="Zinc/RING finger domain, C3HC4 (zinc finger)"/>
    <property type="match status" value="1"/>
</dbReference>
<evidence type="ECO:0000313" key="19">
    <source>
        <dbReference type="EMBL" id="PIN13893.1"/>
    </source>
</evidence>
<dbReference type="Pfam" id="PF13947">
    <property type="entry name" value="GUB_WAK_bind"/>
    <property type="match status" value="1"/>
</dbReference>
<dbReference type="Pfam" id="PF13639">
    <property type="entry name" value="zf-RING_2"/>
    <property type="match status" value="1"/>
</dbReference>
<comment type="caution">
    <text evidence="19">The sequence shown here is derived from an EMBL/GenBank/DDBJ whole genome shotgun (WGS) entry which is preliminary data.</text>
</comment>
<evidence type="ECO:0000256" key="1">
    <source>
        <dbReference type="ARBA" id="ARBA00000900"/>
    </source>
</evidence>
<comment type="similarity">
    <text evidence="14">Belongs to the RING-type zinc finger family. ATL subfamily.</text>
</comment>
<feature type="domain" description="RING-type" evidence="18">
    <location>
        <begin position="337"/>
        <end position="379"/>
    </location>
</feature>
<dbReference type="PROSITE" id="PS50089">
    <property type="entry name" value="ZF_RING_2"/>
    <property type="match status" value="1"/>
</dbReference>
<keyword evidence="8 17" id="KW-0732">Signal</keyword>
<keyword evidence="11" id="KW-0862">Zinc</keyword>
<dbReference type="STRING" id="429701.A0A2G9H8T9"/>
<feature type="signal peptide" evidence="17">
    <location>
        <begin position="1"/>
        <end position="20"/>
    </location>
</feature>
<gene>
    <name evidence="19" type="ORF">CDL12_13498</name>
</gene>
<evidence type="ECO:0000256" key="15">
    <source>
        <dbReference type="PROSITE-ProRule" id="PRU00175"/>
    </source>
</evidence>
<evidence type="ECO:0000256" key="12">
    <source>
        <dbReference type="ARBA" id="ARBA00022989"/>
    </source>
</evidence>
<sequence>MGLYSKILLFVFLNFFIINGENPCPVSSCGSSMLSIQHPFKLKDQIPTNNCTYFNLICSVSQSKIIVNLPHSGDFYLQNIDYTERLIQLYDPANCLLRKLTNFSLESSPFRANYHENYTFYVCPWDSQVFDSRIGYLSNSMNITVPTKELSRELMEGYGCRGIGSWRIPVSGPKEVDDGGFYDENSLILTWHENVCKDCKGNQQSGTCGIQRDSTCLHRMIRLGGQVSGNPRGPRPKPIAKIIAIALSMPALIIIGLSCCSVFCFHLMKMIGDKQEANPLAAPTTLASPPTTVGTPVPPLSITTNTGLDESKITACTEIVVLSENDEGIPSGNGNTCSICLENYCKIETIRIIRKCGHCFHDSCIQQWLGKNSTCPVCRTCLCDVAM</sequence>
<evidence type="ECO:0000256" key="2">
    <source>
        <dbReference type="ARBA" id="ARBA00004167"/>
    </source>
</evidence>
<dbReference type="EMBL" id="NKXS01002394">
    <property type="protein sequence ID" value="PIN13893.1"/>
    <property type="molecule type" value="Genomic_DNA"/>
</dbReference>
<keyword evidence="13 16" id="KW-0472">Membrane</keyword>
<evidence type="ECO:0000256" key="4">
    <source>
        <dbReference type="ARBA" id="ARBA00012483"/>
    </source>
</evidence>
<dbReference type="PANTHER" id="PTHR46279">
    <property type="entry name" value="RING/U-BOX SUPERFAMILY PROTEIN"/>
    <property type="match status" value="1"/>
</dbReference>
<dbReference type="InterPro" id="IPR013083">
    <property type="entry name" value="Znf_RING/FYVE/PHD"/>
</dbReference>
<keyword evidence="9 15" id="KW-0863">Zinc-finger</keyword>
<dbReference type="InterPro" id="IPR025287">
    <property type="entry name" value="WAK_GUB"/>
</dbReference>
<evidence type="ECO:0000259" key="18">
    <source>
        <dbReference type="PROSITE" id="PS50089"/>
    </source>
</evidence>
<evidence type="ECO:0000313" key="20">
    <source>
        <dbReference type="Proteomes" id="UP000231279"/>
    </source>
</evidence>
<evidence type="ECO:0000256" key="10">
    <source>
        <dbReference type="ARBA" id="ARBA00022786"/>
    </source>
</evidence>
<evidence type="ECO:0000256" key="9">
    <source>
        <dbReference type="ARBA" id="ARBA00022771"/>
    </source>
</evidence>
<keyword evidence="10" id="KW-0833">Ubl conjugation pathway</keyword>
<dbReference type="PANTHER" id="PTHR46279:SF2">
    <property type="entry name" value="RING-H2 FINGER PROTEIN ATL21A-RELATED"/>
    <property type="match status" value="1"/>
</dbReference>
<keyword evidence="12 16" id="KW-1133">Transmembrane helix</keyword>
<name>A0A2G9H8T9_9LAMI</name>
<dbReference type="Proteomes" id="UP000231279">
    <property type="component" value="Unassembled WGS sequence"/>
</dbReference>
<evidence type="ECO:0000256" key="17">
    <source>
        <dbReference type="SAM" id="SignalP"/>
    </source>
</evidence>
<evidence type="ECO:0000256" key="6">
    <source>
        <dbReference type="ARBA" id="ARBA00022692"/>
    </source>
</evidence>
<dbReference type="CDD" id="cd16454">
    <property type="entry name" value="RING-H2_PA-TM-RING"/>
    <property type="match status" value="1"/>
</dbReference>
<dbReference type="GO" id="GO:0016020">
    <property type="term" value="C:membrane"/>
    <property type="evidence" value="ECO:0007669"/>
    <property type="project" value="UniProtKB-SubCell"/>
</dbReference>
<dbReference type="EC" id="2.3.2.27" evidence="4"/>
<keyword evidence="6 16" id="KW-0812">Transmembrane</keyword>
<evidence type="ECO:0000256" key="13">
    <source>
        <dbReference type="ARBA" id="ARBA00023136"/>
    </source>
</evidence>
<keyword evidence="5" id="KW-0808">Transferase</keyword>
<reference evidence="20" key="1">
    <citation type="journal article" date="2018" name="Gigascience">
        <title>Genome assembly of the Pink Ipe (Handroanthus impetiginosus, Bignoniaceae), a highly valued, ecologically keystone Neotropical timber forest tree.</title>
        <authorList>
            <person name="Silva-Junior O.B."/>
            <person name="Grattapaglia D."/>
            <person name="Novaes E."/>
            <person name="Collevatti R.G."/>
        </authorList>
    </citation>
    <scope>NUCLEOTIDE SEQUENCE [LARGE SCALE GENOMIC DNA]</scope>
    <source>
        <strain evidence="20">cv. UFG-1</strain>
    </source>
</reference>
<keyword evidence="20" id="KW-1185">Reference proteome</keyword>
<comment type="subcellular location">
    <subcellularLocation>
        <location evidence="2">Membrane</location>
        <topology evidence="2">Single-pass membrane protein</topology>
    </subcellularLocation>
</comment>
<keyword evidence="7" id="KW-0479">Metal-binding</keyword>
<dbReference type="AlphaFoldDB" id="A0A2G9H8T9"/>
<comment type="pathway">
    <text evidence="3">Protein modification; protein ubiquitination.</text>
</comment>